<keyword evidence="1" id="KW-1133">Transmembrane helix</keyword>
<sequence>MKKLDDGTIVLFSVLGIIIVVLYFIVKGRNDLLKRDFTITQAKIVKVKLNANMGTISDQNLATFTYVYENKLYKKIIDIYNRKITKGECYELKIANKNPNIFKINFNKKMKCNE</sequence>
<protein>
    <recommendedName>
        <fullName evidence="4">DUF3592 domain-containing protein</fullName>
    </recommendedName>
</protein>
<feature type="transmembrane region" description="Helical" evidence="1">
    <location>
        <begin position="6"/>
        <end position="26"/>
    </location>
</feature>
<keyword evidence="3" id="KW-1185">Reference proteome</keyword>
<keyword evidence="1" id="KW-0472">Membrane</keyword>
<reference evidence="2 3" key="1">
    <citation type="submission" date="2024-05" db="EMBL/GenBank/DDBJ databases">
        <authorList>
            <person name="Duchaud E."/>
        </authorList>
    </citation>
    <scope>NUCLEOTIDE SEQUENCE [LARGE SCALE GENOMIC DNA]</scope>
    <source>
        <strain evidence="2">Ena-SAMPLE-TAB-13-05-2024-13:56:06:370-140308</strain>
    </source>
</reference>
<dbReference type="Proteomes" id="UP001497527">
    <property type="component" value="Unassembled WGS sequence"/>
</dbReference>
<dbReference type="RefSeq" id="WP_348718687.1">
    <property type="nucleotide sequence ID" value="NZ_CAXJIO010000016.1"/>
</dbReference>
<keyword evidence="1" id="KW-0812">Transmembrane</keyword>
<comment type="caution">
    <text evidence="2">The sequence shown here is derived from an EMBL/GenBank/DDBJ whole genome shotgun (WGS) entry which is preliminary data.</text>
</comment>
<evidence type="ECO:0000256" key="1">
    <source>
        <dbReference type="SAM" id="Phobius"/>
    </source>
</evidence>
<proteinExistence type="predicted"/>
<gene>
    <name evidence="2" type="ORF">T190423A01A_70063</name>
</gene>
<organism evidence="2 3">
    <name type="scientific">Tenacibaculum polynesiense</name>
    <dbReference type="NCBI Taxonomy" id="3137857"/>
    <lineage>
        <taxon>Bacteria</taxon>
        <taxon>Pseudomonadati</taxon>
        <taxon>Bacteroidota</taxon>
        <taxon>Flavobacteriia</taxon>
        <taxon>Flavobacteriales</taxon>
        <taxon>Flavobacteriaceae</taxon>
        <taxon>Tenacibaculum</taxon>
    </lineage>
</organism>
<dbReference type="EMBL" id="CAXJIO010000016">
    <property type="protein sequence ID" value="CAL2104370.1"/>
    <property type="molecule type" value="Genomic_DNA"/>
</dbReference>
<name>A0ABP1F492_9FLAO</name>
<accession>A0ABP1F492</accession>
<evidence type="ECO:0000313" key="2">
    <source>
        <dbReference type="EMBL" id="CAL2104370.1"/>
    </source>
</evidence>
<evidence type="ECO:0008006" key="4">
    <source>
        <dbReference type="Google" id="ProtNLM"/>
    </source>
</evidence>
<evidence type="ECO:0000313" key="3">
    <source>
        <dbReference type="Proteomes" id="UP001497527"/>
    </source>
</evidence>